<dbReference type="InterPro" id="IPR000515">
    <property type="entry name" value="MetI-like"/>
</dbReference>
<keyword evidence="2 7" id="KW-0813">Transport</keyword>
<feature type="transmembrane region" description="Helical" evidence="7">
    <location>
        <begin position="253"/>
        <end position="275"/>
    </location>
</feature>
<dbReference type="PROSITE" id="PS50928">
    <property type="entry name" value="ABC_TM1"/>
    <property type="match status" value="1"/>
</dbReference>
<dbReference type="GO" id="GO:0005886">
    <property type="term" value="C:plasma membrane"/>
    <property type="evidence" value="ECO:0007669"/>
    <property type="project" value="UniProtKB-SubCell"/>
</dbReference>
<accession>A0A9D1DJZ7</accession>
<dbReference type="CDD" id="cd06261">
    <property type="entry name" value="TM_PBP2"/>
    <property type="match status" value="1"/>
</dbReference>
<dbReference type="InterPro" id="IPR025966">
    <property type="entry name" value="OppC_N"/>
</dbReference>
<dbReference type="Pfam" id="PF12911">
    <property type="entry name" value="OppC_N"/>
    <property type="match status" value="1"/>
</dbReference>
<evidence type="ECO:0000256" key="4">
    <source>
        <dbReference type="ARBA" id="ARBA00022692"/>
    </source>
</evidence>
<gene>
    <name evidence="9" type="ORF">IAD36_01390</name>
</gene>
<proteinExistence type="inferred from homology"/>
<reference evidence="9" key="1">
    <citation type="submission" date="2020-10" db="EMBL/GenBank/DDBJ databases">
        <authorList>
            <person name="Gilroy R."/>
        </authorList>
    </citation>
    <scope>NUCLEOTIDE SEQUENCE</scope>
    <source>
        <strain evidence="9">ChiGjej3B3-7149</strain>
    </source>
</reference>
<evidence type="ECO:0000313" key="9">
    <source>
        <dbReference type="EMBL" id="HIR54243.1"/>
    </source>
</evidence>
<dbReference type="GO" id="GO:0055085">
    <property type="term" value="P:transmembrane transport"/>
    <property type="evidence" value="ECO:0007669"/>
    <property type="project" value="InterPro"/>
</dbReference>
<keyword evidence="4 7" id="KW-0812">Transmembrane</keyword>
<evidence type="ECO:0000256" key="6">
    <source>
        <dbReference type="ARBA" id="ARBA00023136"/>
    </source>
</evidence>
<dbReference type="EMBL" id="DVHH01000035">
    <property type="protein sequence ID" value="HIR54243.1"/>
    <property type="molecule type" value="Genomic_DNA"/>
</dbReference>
<evidence type="ECO:0000256" key="2">
    <source>
        <dbReference type="ARBA" id="ARBA00022448"/>
    </source>
</evidence>
<comment type="similarity">
    <text evidence="7">Belongs to the binding-protein-dependent transport system permease family.</text>
</comment>
<dbReference type="InterPro" id="IPR035906">
    <property type="entry name" value="MetI-like_sf"/>
</dbReference>
<dbReference type="Proteomes" id="UP000824238">
    <property type="component" value="Unassembled WGS sequence"/>
</dbReference>
<feature type="transmembrane region" description="Helical" evidence="7">
    <location>
        <begin position="136"/>
        <end position="159"/>
    </location>
</feature>
<dbReference type="Pfam" id="PF00528">
    <property type="entry name" value="BPD_transp_1"/>
    <property type="match status" value="1"/>
</dbReference>
<evidence type="ECO:0000259" key="8">
    <source>
        <dbReference type="PROSITE" id="PS50928"/>
    </source>
</evidence>
<dbReference type="SUPFAM" id="SSF161098">
    <property type="entry name" value="MetI-like"/>
    <property type="match status" value="1"/>
</dbReference>
<feature type="transmembrane region" description="Helical" evidence="7">
    <location>
        <begin position="25"/>
        <end position="47"/>
    </location>
</feature>
<feature type="domain" description="ABC transmembrane type-1" evidence="8">
    <location>
        <begin position="87"/>
        <end position="276"/>
    </location>
</feature>
<keyword evidence="6 7" id="KW-0472">Membrane</keyword>
<dbReference type="InterPro" id="IPR050366">
    <property type="entry name" value="BP-dependent_transpt_permease"/>
</dbReference>
<protein>
    <submittedName>
        <fullName evidence="9">ABC transporter permease</fullName>
    </submittedName>
</protein>
<feature type="transmembrane region" description="Helical" evidence="7">
    <location>
        <begin position="208"/>
        <end position="233"/>
    </location>
</feature>
<sequence>MKKQASSSVHGSWRLAAARFRRNRLAMAGVVLLGLMALAILLAPLYMSYSDMIHQDVFNKLRSPCAEHPLGTDELGRDLLARILYGGRISLFGGIATIAIAFVAGCVIGGAAGYFGGRIDTLLMRFIDMLMAIPPVLLAMAILTALGSGLANLIISLAVSQVPRFARVVRSAVLTLRGLDYIEAARSFGCGSAKVILRHILPNGIGPIVVSATLTLGQIILSISSMGFLGLGVASPTPEWGTIISENMLNIRYYPYLGLAPGICICLAVMAVNFIGDGLRDAFDPRAGR</sequence>
<organism evidence="9 10">
    <name type="scientific">Candidatus Scatomorpha intestinigallinarum</name>
    <dbReference type="NCBI Taxonomy" id="2840923"/>
    <lineage>
        <taxon>Bacteria</taxon>
        <taxon>Bacillati</taxon>
        <taxon>Bacillota</taxon>
        <taxon>Clostridia</taxon>
        <taxon>Eubacteriales</taxon>
        <taxon>Candidatus Scatomorpha</taxon>
    </lineage>
</organism>
<comment type="caution">
    <text evidence="9">The sequence shown here is derived from an EMBL/GenBank/DDBJ whole genome shotgun (WGS) entry which is preliminary data.</text>
</comment>
<evidence type="ECO:0000313" key="10">
    <source>
        <dbReference type="Proteomes" id="UP000824238"/>
    </source>
</evidence>
<dbReference type="PANTHER" id="PTHR43386">
    <property type="entry name" value="OLIGOPEPTIDE TRANSPORT SYSTEM PERMEASE PROTEIN APPC"/>
    <property type="match status" value="1"/>
</dbReference>
<evidence type="ECO:0000256" key="3">
    <source>
        <dbReference type="ARBA" id="ARBA00022475"/>
    </source>
</evidence>
<evidence type="ECO:0000256" key="7">
    <source>
        <dbReference type="RuleBase" id="RU363032"/>
    </source>
</evidence>
<dbReference type="PANTHER" id="PTHR43386:SF1">
    <property type="entry name" value="D,D-DIPEPTIDE TRANSPORT SYSTEM PERMEASE PROTEIN DDPC-RELATED"/>
    <property type="match status" value="1"/>
</dbReference>
<dbReference type="AlphaFoldDB" id="A0A9D1DJZ7"/>
<evidence type="ECO:0000256" key="1">
    <source>
        <dbReference type="ARBA" id="ARBA00004651"/>
    </source>
</evidence>
<keyword evidence="5 7" id="KW-1133">Transmembrane helix</keyword>
<dbReference type="Gene3D" id="1.10.3720.10">
    <property type="entry name" value="MetI-like"/>
    <property type="match status" value="1"/>
</dbReference>
<reference evidence="9" key="2">
    <citation type="journal article" date="2021" name="PeerJ">
        <title>Extensive microbial diversity within the chicken gut microbiome revealed by metagenomics and culture.</title>
        <authorList>
            <person name="Gilroy R."/>
            <person name="Ravi A."/>
            <person name="Getino M."/>
            <person name="Pursley I."/>
            <person name="Horton D.L."/>
            <person name="Alikhan N.F."/>
            <person name="Baker D."/>
            <person name="Gharbi K."/>
            <person name="Hall N."/>
            <person name="Watson M."/>
            <person name="Adriaenssens E.M."/>
            <person name="Foster-Nyarko E."/>
            <person name="Jarju S."/>
            <person name="Secka A."/>
            <person name="Antonio M."/>
            <person name="Oren A."/>
            <person name="Chaudhuri R.R."/>
            <person name="La Ragione R."/>
            <person name="Hildebrand F."/>
            <person name="Pallen M.J."/>
        </authorList>
    </citation>
    <scope>NUCLEOTIDE SEQUENCE</scope>
    <source>
        <strain evidence="9">ChiGjej3B3-7149</strain>
    </source>
</reference>
<name>A0A9D1DJZ7_9FIRM</name>
<comment type="subcellular location">
    <subcellularLocation>
        <location evidence="1 7">Cell membrane</location>
        <topology evidence="1 7">Multi-pass membrane protein</topology>
    </subcellularLocation>
</comment>
<keyword evidence="3" id="KW-1003">Cell membrane</keyword>
<evidence type="ECO:0000256" key="5">
    <source>
        <dbReference type="ARBA" id="ARBA00022989"/>
    </source>
</evidence>
<feature type="transmembrane region" description="Helical" evidence="7">
    <location>
        <begin position="89"/>
        <end position="115"/>
    </location>
</feature>